<organism evidence="2 3">
    <name type="scientific">Candidatus Fimadaptatus faecigallinarum</name>
    <dbReference type="NCBI Taxonomy" id="2840814"/>
    <lineage>
        <taxon>Bacteria</taxon>
        <taxon>Bacillati</taxon>
        <taxon>Bacillota</taxon>
        <taxon>Clostridia</taxon>
        <taxon>Eubacteriales</taxon>
        <taxon>Candidatus Fimadaptatus</taxon>
    </lineage>
</organism>
<keyword evidence="1" id="KW-0732">Signal</keyword>
<dbReference type="EMBL" id="DVNK01000005">
    <property type="protein sequence ID" value="HIU45714.1"/>
    <property type="molecule type" value="Genomic_DNA"/>
</dbReference>
<dbReference type="Proteomes" id="UP000824123">
    <property type="component" value="Unassembled WGS sequence"/>
</dbReference>
<name>A0A9D1LPL2_9FIRM</name>
<reference evidence="2" key="2">
    <citation type="journal article" date="2021" name="PeerJ">
        <title>Extensive microbial diversity within the chicken gut microbiome revealed by metagenomics and culture.</title>
        <authorList>
            <person name="Gilroy R."/>
            <person name="Ravi A."/>
            <person name="Getino M."/>
            <person name="Pursley I."/>
            <person name="Horton D.L."/>
            <person name="Alikhan N.F."/>
            <person name="Baker D."/>
            <person name="Gharbi K."/>
            <person name="Hall N."/>
            <person name="Watson M."/>
            <person name="Adriaenssens E.M."/>
            <person name="Foster-Nyarko E."/>
            <person name="Jarju S."/>
            <person name="Secka A."/>
            <person name="Antonio M."/>
            <person name="Oren A."/>
            <person name="Chaudhuri R.R."/>
            <person name="La Ragione R."/>
            <person name="Hildebrand F."/>
            <person name="Pallen M.J."/>
        </authorList>
    </citation>
    <scope>NUCLEOTIDE SEQUENCE</scope>
    <source>
        <strain evidence="2">ChiSxjej2B14-8506</strain>
    </source>
</reference>
<proteinExistence type="predicted"/>
<evidence type="ECO:0000313" key="3">
    <source>
        <dbReference type="Proteomes" id="UP000824123"/>
    </source>
</evidence>
<comment type="caution">
    <text evidence="2">The sequence shown here is derived from an EMBL/GenBank/DDBJ whole genome shotgun (WGS) entry which is preliminary data.</text>
</comment>
<evidence type="ECO:0000256" key="1">
    <source>
        <dbReference type="SAM" id="SignalP"/>
    </source>
</evidence>
<evidence type="ECO:0000313" key="2">
    <source>
        <dbReference type="EMBL" id="HIU45714.1"/>
    </source>
</evidence>
<feature type="chain" id="PRO_5038810844" evidence="1">
    <location>
        <begin position="24"/>
        <end position="229"/>
    </location>
</feature>
<dbReference type="AlphaFoldDB" id="A0A9D1LPL2"/>
<accession>A0A9D1LPL2</accession>
<protein>
    <submittedName>
        <fullName evidence="2">Uncharacterized protein</fullName>
    </submittedName>
</protein>
<feature type="signal peptide" evidence="1">
    <location>
        <begin position="1"/>
        <end position="23"/>
    </location>
</feature>
<sequence length="229" mass="24713">MFNKFISLLLGICLCAPMAQGLADQASPTPQPTLTSVEFETPAANAAQTAALTIMRVAQMERLLGTLALDAQSVGQGWSAQDDIADYWAPIYSYINAYELNADNDWEHTEQGFVRVPADYVKQLFCDMYGVEFEELPPVSRNYSSLIVYDSTSDMYDVTGSDVSADVRQAVLRSVEINDNGFATVSYDIVTGEGDDALTAAVATIYLETGAPSTYGLKPIKVDMAGAVG</sequence>
<gene>
    <name evidence="2" type="ORF">IAC59_00470</name>
</gene>
<reference evidence="2" key="1">
    <citation type="submission" date="2020-10" db="EMBL/GenBank/DDBJ databases">
        <authorList>
            <person name="Gilroy R."/>
        </authorList>
    </citation>
    <scope>NUCLEOTIDE SEQUENCE</scope>
    <source>
        <strain evidence="2">ChiSxjej2B14-8506</strain>
    </source>
</reference>